<dbReference type="PIRSF" id="PIRSF026649">
    <property type="entry name" value="MsbB"/>
    <property type="match status" value="1"/>
</dbReference>
<dbReference type="Proteomes" id="UP000006798">
    <property type="component" value="Chromosome 1"/>
</dbReference>
<dbReference type="AlphaFoldDB" id="G0ETB3"/>
<comment type="subcellular location">
    <subcellularLocation>
        <location evidence="1">Cell inner membrane</location>
    </subcellularLocation>
</comment>
<dbReference type="PANTHER" id="PTHR30606:SF10">
    <property type="entry name" value="PHOSPHATIDYLINOSITOL MANNOSIDE ACYLTRANSFERASE"/>
    <property type="match status" value="1"/>
</dbReference>
<dbReference type="GO" id="GO:0009247">
    <property type="term" value="P:glycolipid biosynthetic process"/>
    <property type="evidence" value="ECO:0007669"/>
    <property type="project" value="UniProtKB-ARBA"/>
</dbReference>
<organism evidence="8 9">
    <name type="scientific">Cupriavidus necator (strain ATCC 43291 / DSM 13513 / CCUG 52238 / LMG 8453 / N-1)</name>
    <name type="common">Ralstonia eutropha</name>
    <dbReference type="NCBI Taxonomy" id="1042878"/>
    <lineage>
        <taxon>Bacteria</taxon>
        <taxon>Pseudomonadati</taxon>
        <taxon>Pseudomonadota</taxon>
        <taxon>Betaproteobacteria</taxon>
        <taxon>Burkholderiales</taxon>
        <taxon>Burkholderiaceae</taxon>
        <taxon>Cupriavidus</taxon>
    </lineage>
</organism>
<evidence type="ECO:0000256" key="5">
    <source>
        <dbReference type="ARBA" id="ARBA00023136"/>
    </source>
</evidence>
<dbReference type="InterPro" id="IPR004960">
    <property type="entry name" value="LipA_acyltrans"/>
</dbReference>
<dbReference type="EC" id="2.3.1.-" evidence="8"/>
<keyword evidence="3" id="KW-0997">Cell inner membrane</keyword>
<evidence type="ECO:0000256" key="1">
    <source>
        <dbReference type="ARBA" id="ARBA00004533"/>
    </source>
</evidence>
<dbReference type="PANTHER" id="PTHR30606">
    <property type="entry name" value="LIPID A BIOSYNTHESIS LAUROYL ACYLTRANSFERASE"/>
    <property type="match status" value="1"/>
</dbReference>
<gene>
    <name evidence="8" type="ordered locus">CNE_1c02150</name>
</gene>
<name>G0ETB3_CUPNN</name>
<dbReference type="EMBL" id="CP002877">
    <property type="protein sequence ID" value="AEI75584.1"/>
    <property type="molecule type" value="Genomic_DNA"/>
</dbReference>
<dbReference type="GO" id="GO:0016746">
    <property type="term" value="F:acyltransferase activity"/>
    <property type="evidence" value="ECO:0007669"/>
    <property type="project" value="UniProtKB-KW"/>
</dbReference>
<feature type="region of interest" description="Disordered" evidence="7">
    <location>
        <begin position="315"/>
        <end position="339"/>
    </location>
</feature>
<evidence type="ECO:0000256" key="6">
    <source>
        <dbReference type="ARBA" id="ARBA00023315"/>
    </source>
</evidence>
<evidence type="ECO:0000313" key="9">
    <source>
        <dbReference type="Proteomes" id="UP000006798"/>
    </source>
</evidence>
<proteinExistence type="predicted"/>
<keyword evidence="4 8" id="KW-0808">Transferase</keyword>
<evidence type="ECO:0000256" key="7">
    <source>
        <dbReference type="SAM" id="MobiDB-lite"/>
    </source>
</evidence>
<dbReference type="NCBIfam" id="NF006487">
    <property type="entry name" value="PRK08905.1"/>
    <property type="match status" value="1"/>
</dbReference>
<keyword evidence="6 8" id="KW-0012">Acyltransferase</keyword>
<keyword evidence="5" id="KW-0472">Membrane</keyword>
<dbReference type="CDD" id="cd07984">
    <property type="entry name" value="LPLAT_LABLAT-like"/>
    <property type="match status" value="1"/>
</dbReference>
<evidence type="ECO:0000256" key="3">
    <source>
        <dbReference type="ARBA" id="ARBA00022519"/>
    </source>
</evidence>
<sequence length="339" mass="37604">MNPDDGTLRAELNTAIEKTLPVRLFPGTDPQQTCFSRLMTFLFWLISRFPLRLLQAAGGALGLLSARLPGRYGRRLRENFRQAFPDATEAMIDEAARSAGRMIIEMPYFWSRSKIGAKLYGFDDYLWPELGKLQARGKGIIILTPHLGCFEVLPQSHALQRPVTALFKPPHQPWLRDWIEKMRTRPDMHMAPATPRGVRMLVKALKRGQAVGILPDQVPSGGEGNWAPFFGKPAYTMALVHRLQQLTGAPVVAVFAERLPRGAGYRGHLRVINDGGMLPDDPAAAAAVINRTIEELVRLCPTQYLWAYNRYKQPAGAGTPDAPDTPGNDTEPAADQSIS</sequence>
<accession>G0ETB3</accession>
<dbReference type="GO" id="GO:0005886">
    <property type="term" value="C:plasma membrane"/>
    <property type="evidence" value="ECO:0007669"/>
    <property type="project" value="UniProtKB-SubCell"/>
</dbReference>
<dbReference type="KEGG" id="cnc:CNE_1c02150"/>
<protein>
    <submittedName>
        <fullName evidence="8">Lauroyl/myristoyl acyltransferase</fullName>
        <ecNumber evidence="8">2.3.1.-</ecNumber>
    </submittedName>
</protein>
<evidence type="ECO:0000256" key="2">
    <source>
        <dbReference type="ARBA" id="ARBA00022475"/>
    </source>
</evidence>
<reference evidence="8 9" key="1">
    <citation type="journal article" date="2011" name="J. Bacteriol.">
        <title>Complete genome sequence of the type strain Cupriavidus necator N-1.</title>
        <authorList>
            <person name="Poehlein A."/>
            <person name="Kusian B."/>
            <person name="Friedrich B."/>
            <person name="Daniel R."/>
            <person name="Bowien B."/>
        </authorList>
    </citation>
    <scope>NUCLEOTIDE SEQUENCE [LARGE SCALE GENOMIC DNA]</scope>
    <source>
        <strain evidence="9">ATCC 43291 / DSM 13513 / CCUG 52238 / LMG 8453 / N-1</strain>
    </source>
</reference>
<evidence type="ECO:0000313" key="8">
    <source>
        <dbReference type="EMBL" id="AEI75584.1"/>
    </source>
</evidence>
<dbReference type="HOGENOM" id="CLU_049421_0_0_4"/>
<evidence type="ECO:0000256" key="4">
    <source>
        <dbReference type="ARBA" id="ARBA00022679"/>
    </source>
</evidence>
<keyword evidence="2" id="KW-1003">Cell membrane</keyword>
<dbReference type="Pfam" id="PF03279">
    <property type="entry name" value="Lip_A_acyltrans"/>
    <property type="match status" value="1"/>
</dbReference>